<organism evidence="1">
    <name type="scientific">Cyanothece sp. (strain PCC 7425 / ATCC 29141)</name>
    <dbReference type="NCBI Taxonomy" id="395961"/>
    <lineage>
        <taxon>Bacteria</taxon>
        <taxon>Bacillati</taxon>
        <taxon>Cyanobacteriota</taxon>
        <taxon>Cyanophyceae</taxon>
        <taxon>Gomontiellales</taxon>
        <taxon>Cyanothecaceae</taxon>
        <taxon>Cyanothece</taxon>
    </lineage>
</organism>
<reference evidence="1" key="1">
    <citation type="submission" date="2009-01" db="EMBL/GenBank/DDBJ databases">
        <title>Complete sequence of chromosome Cyanothece sp. PCC 7425.</title>
        <authorList>
            <consortium name="US DOE Joint Genome Institute"/>
            <person name="Lucas S."/>
            <person name="Copeland A."/>
            <person name="Lapidus A."/>
            <person name="Glavina del Rio T."/>
            <person name="Dalin E."/>
            <person name="Tice H."/>
            <person name="Bruce D."/>
            <person name="Goodwin L."/>
            <person name="Pitluck S."/>
            <person name="Sims D."/>
            <person name="Meineke L."/>
            <person name="Brettin T."/>
            <person name="Detter J.C."/>
            <person name="Han C."/>
            <person name="Larimer F."/>
            <person name="Land M."/>
            <person name="Hauser L."/>
            <person name="Kyrpides N."/>
            <person name="Ovchinnikova G."/>
            <person name="Liberton M."/>
            <person name="Stoeckel J."/>
            <person name="Banerjee A."/>
            <person name="Singh A."/>
            <person name="Page L."/>
            <person name="Sato H."/>
            <person name="Zhao L."/>
            <person name="Sherman L."/>
            <person name="Pakrasi H."/>
            <person name="Richardson P."/>
        </authorList>
    </citation>
    <scope>NUCLEOTIDE SEQUENCE</scope>
    <source>
        <strain evidence="1">PCC 7425</strain>
    </source>
</reference>
<dbReference type="AlphaFoldDB" id="B8HPX6"/>
<dbReference type="OrthoDB" id="7057294at2"/>
<gene>
    <name evidence="1" type="ordered locus">Cyan7425_3361</name>
</gene>
<dbReference type="eggNOG" id="COG0438">
    <property type="taxonomic scope" value="Bacteria"/>
</dbReference>
<name>B8HPX6_CYAP4</name>
<dbReference type="STRING" id="395961.Cyan7425_3361"/>
<dbReference type="SUPFAM" id="SSF53756">
    <property type="entry name" value="UDP-Glycosyltransferase/glycogen phosphorylase"/>
    <property type="match status" value="1"/>
</dbReference>
<proteinExistence type="predicted"/>
<accession>B8HPX6</accession>
<sequence>MSLSKLAKLYAKNPELYKLHSQKYNISTAPYLLISSSPPILYTLGTLGESENASLEPIYQYLQDKTAYLLTGWWWDMENQFEVEKLSTIEKKHIKKFPKHQFIHLCNTLQQQEIFQEYNLNTVFCNQNCLIDEKIFNPVCTITKSFDAVYDAKLGTYKRHYLAQKIDSIAFIYYYNPLEDSATYQEVKSLYPHAHYFNETLAKKGYVLLTPERVNECLNVCRVGLCLSSVEGAMYASIQYLLSGLPVVSTKSKGGRDVFFEPEYALIVDDDPDAVKEGVDEMIRRNIPPETIRSKVLEKIRGHRLALIELIQSIYDRENVDRDFSQQWEQVFTNKLLKRQSPQEAIKQLELAKSNHAS</sequence>
<dbReference type="KEGG" id="cyn:Cyan7425_3361"/>
<evidence type="ECO:0000313" key="1">
    <source>
        <dbReference type="EMBL" id="ACL45685.1"/>
    </source>
</evidence>
<dbReference type="EMBL" id="CP001344">
    <property type="protein sequence ID" value="ACL45685.1"/>
    <property type="molecule type" value="Genomic_DNA"/>
</dbReference>
<dbReference type="Gene3D" id="3.40.50.2000">
    <property type="entry name" value="Glycogen Phosphorylase B"/>
    <property type="match status" value="1"/>
</dbReference>
<protein>
    <recommendedName>
        <fullName evidence="2">Glycosyl transferase group 1</fullName>
    </recommendedName>
</protein>
<evidence type="ECO:0008006" key="2">
    <source>
        <dbReference type="Google" id="ProtNLM"/>
    </source>
</evidence>
<dbReference type="HOGENOM" id="CLU_058218_0_0_3"/>